<dbReference type="SUPFAM" id="SSF100950">
    <property type="entry name" value="NagB/RpiA/CoA transferase-like"/>
    <property type="match status" value="1"/>
</dbReference>
<gene>
    <name evidence="1" type="ORF">ACFOZ9_09800</name>
</gene>
<protein>
    <submittedName>
        <fullName evidence="1">5-formyltetrahydrofolate cyclo-ligase</fullName>
    </submittedName>
</protein>
<sequence length="191" mass="20383">MTQEAYSHSAGAWRERVWTTLMRERQCSYPLPPHGHHPNFRGARKAAAQLLAHPEVAPLRTLVVGPERVLYPLRQLALRGGVRLYVPHPHKAGWYWRVTEPAAARLGALAAHGELAAFPEGAQAAVLGSVAVDSSGGRLGKGYGWAARGLGLGIPEYTLAHTLMFAGQLPCPPDSRVALIALPGKVLAGAA</sequence>
<evidence type="ECO:0000313" key="2">
    <source>
        <dbReference type="Proteomes" id="UP001595998"/>
    </source>
</evidence>
<dbReference type="Gene3D" id="3.40.50.10420">
    <property type="entry name" value="NagB/RpiA/CoA transferase-like"/>
    <property type="match status" value="1"/>
</dbReference>
<dbReference type="InterPro" id="IPR002698">
    <property type="entry name" value="FTHF_cligase"/>
</dbReference>
<reference evidence="2" key="1">
    <citation type="journal article" date="2019" name="Int. J. Syst. Evol. Microbiol.">
        <title>The Global Catalogue of Microorganisms (GCM) 10K type strain sequencing project: providing services to taxonomists for standard genome sequencing and annotation.</title>
        <authorList>
            <consortium name="The Broad Institute Genomics Platform"/>
            <consortium name="The Broad Institute Genome Sequencing Center for Infectious Disease"/>
            <person name="Wu L."/>
            <person name="Ma J."/>
        </authorList>
    </citation>
    <scope>NUCLEOTIDE SEQUENCE [LARGE SCALE GENOMIC DNA]</scope>
    <source>
        <strain evidence="2">CCUG 56029</strain>
    </source>
</reference>
<evidence type="ECO:0000313" key="1">
    <source>
        <dbReference type="EMBL" id="MFC4426507.1"/>
    </source>
</evidence>
<dbReference type="PANTHER" id="PTHR13017">
    <property type="entry name" value="5-FORMYLTETRAHYDROFOLATE CYCLO-LIGASE-RELATED"/>
    <property type="match status" value="1"/>
</dbReference>
<dbReference type="InterPro" id="IPR037171">
    <property type="entry name" value="NagB/RpiA_transferase-like"/>
</dbReference>
<organism evidence="1 2">
    <name type="scientific">Deinococcus navajonensis</name>
    <dbReference type="NCBI Taxonomy" id="309884"/>
    <lineage>
        <taxon>Bacteria</taxon>
        <taxon>Thermotogati</taxon>
        <taxon>Deinococcota</taxon>
        <taxon>Deinococci</taxon>
        <taxon>Deinococcales</taxon>
        <taxon>Deinococcaceae</taxon>
        <taxon>Deinococcus</taxon>
    </lineage>
</organism>
<accession>A0ABV8XPR3</accession>
<name>A0ABV8XPR3_9DEIO</name>
<dbReference type="PANTHER" id="PTHR13017:SF0">
    <property type="entry name" value="METHENYLTETRAHYDROFOLATE SYNTHASE DOMAIN-CONTAINING PROTEIN"/>
    <property type="match status" value="1"/>
</dbReference>
<dbReference type="InterPro" id="IPR024185">
    <property type="entry name" value="FTHF_cligase-like_sf"/>
</dbReference>
<proteinExistence type="predicted"/>
<dbReference type="EMBL" id="JBHSEH010000009">
    <property type="protein sequence ID" value="MFC4426507.1"/>
    <property type="molecule type" value="Genomic_DNA"/>
</dbReference>
<keyword evidence="2" id="KW-1185">Reference proteome</keyword>
<comment type="caution">
    <text evidence="1">The sequence shown here is derived from an EMBL/GenBank/DDBJ whole genome shotgun (WGS) entry which is preliminary data.</text>
</comment>
<dbReference type="RefSeq" id="WP_380039041.1">
    <property type="nucleotide sequence ID" value="NZ_JBHSEH010000009.1"/>
</dbReference>
<dbReference type="Pfam" id="PF01812">
    <property type="entry name" value="5-FTHF_cyc-lig"/>
    <property type="match status" value="1"/>
</dbReference>
<dbReference type="Proteomes" id="UP001595998">
    <property type="component" value="Unassembled WGS sequence"/>
</dbReference>